<accession>A0A073JHT7</accession>
<name>A0A073JHT7_9RHOB</name>
<comment type="caution">
    <text evidence="2">The sequence shown here is derived from an EMBL/GenBank/DDBJ whole genome shotgun (WGS) entry which is preliminary data.</text>
</comment>
<feature type="chain" id="PRO_5001692237" description="DUF2125 domain-containing protein" evidence="1">
    <location>
        <begin position="25"/>
        <end position="510"/>
    </location>
</feature>
<dbReference type="EMBL" id="JAMD01000002">
    <property type="protein sequence ID" value="KEJ97272.1"/>
    <property type="molecule type" value="Genomic_DNA"/>
</dbReference>
<proteinExistence type="predicted"/>
<organism evidence="2 3">
    <name type="scientific">Pseudosulfitobacter pseudonitzschiae</name>
    <dbReference type="NCBI Taxonomy" id="1402135"/>
    <lineage>
        <taxon>Bacteria</taxon>
        <taxon>Pseudomonadati</taxon>
        <taxon>Pseudomonadota</taxon>
        <taxon>Alphaproteobacteria</taxon>
        <taxon>Rhodobacterales</taxon>
        <taxon>Roseobacteraceae</taxon>
        <taxon>Pseudosulfitobacter</taxon>
    </lineage>
</organism>
<dbReference type="InterPro" id="IPR018666">
    <property type="entry name" value="DUF2125"/>
</dbReference>
<evidence type="ECO:0008006" key="4">
    <source>
        <dbReference type="Google" id="ProtNLM"/>
    </source>
</evidence>
<protein>
    <recommendedName>
        <fullName evidence="4">DUF2125 domain-containing protein</fullName>
    </recommendedName>
</protein>
<dbReference type="GeneID" id="68871700"/>
<dbReference type="OrthoDB" id="7791409at2"/>
<dbReference type="RefSeq" id="WP_037923110.1">
    <property type="nucleotide sequence ID" value="NZ_CP054599.1"/>
</dbReference>
<evidence type="ECO:0000313" key="3">
    <source>
        <dbReference type="Proteomes" id="UP000027746"/>
    </source>
</evidence>
<evidence type="ECO:0000256" key="1">
    <source>
        <dbReference type="SAM" id="SignalP"/>
    </source>
</evidence>
<evidence type="ECO:0000313" key="2">
    <source>
        <dbReference type="EMBL" id="KEJ97272.1"/>
    </source>
</evidence>
<dbReference type="AlphaFoldDB" id="A0A073JHT7"/>
<keyword evidence="1" id="KW-0732">Signal</keyword>
<gene>
    <name evidence="2" type="ORF">SUH3_10880</name>
</gene>
<keyword evidence="3" id="KW-1185">Reference proteome</keyword>
<dbReference type="Pfam" id="PF09898">
    <property type="entry name" value="DUF2125"/>
    <property type="match status" value="1"/>
</dbReference>
<dbReference type="Proteomes" id="UP000027746">
    <property type="component" value="Unassembled WGS sequence"/>
</dbReference>
<sequence length="510" mass="53534">MTRFARYSSSTALAICLGTSAAYADLTAANVWNNWRDYMSDMGYEVTGTEAQSGDTLTVSDVRMEIDMSTDEDTVKAAMTMDSVTFTEVGDGSVSIQVPATSAITVDGTPEDGKPFDLVIDYVQNGFDMVVTGDPDDLTYTYSADSVGMKLAKLTVDGKPFGPEVARVDVSLADMSGVSRILQGDLRNVSQTMTTGPVTYDMAFASPDDDGSATINGGVDSMSFTGGGDIPTVDDPSDVNAMINAGFGFEGEFTHGNGKTEISVDGPDGGGTVNTSSTGGVLTVAMSEDGLSYSSSRSGLAIKALMSKMPMPMDLNMENMLFGLMIPVQKSDEEQDFGLKLALEGFTMSDVLWGMFDPQAQLPRDPATVAVDLAGKATLMVNYMDPDAAAAMEASEEAPGELNALDVKDVTVEAAGAKLNGSGAFTFDNSDMTTFDGMPKPTGSIDMTLVGGNGLIDKLVAMGLLPEDQAMGARMMMGLFAVPGDGEDTLKSKIEINEEGHVLANGQRLK</sequence>
<feature type="signal peptide" evidence="1">
    <location>
        <begin position="1"/>
        <end position="24"/>
    </location>
</feature>
<reference evidence="2 3" key="1">
    <citation type="submission" date="2014-01" db="EMBL/GenBank/DDBJ databases">
        <title>Sulfitobacter sp. H3 (MCCC 1A00686) Genome Sequencing.</title>
        <authorList>
            <person name="Lai Q."/>
            <person name="Hong Z."/>
        </authorList>
    </citation>
    <scope>NUCLEOTIDE SEQUENCE [LARGE SCALE GENOMIC DNA]</scope>
    <source>
        <strain evidence="2 3">H3</strain>
    </source>
</reference>